<dbReference type="AlphaFoldDB" id="A0AAE3SIJ1"/>
<evidence type="ECO:0000313" key="4">
    <source>
        <dbReference type="Proteomes" id="UP001207408"/>
    </source>
</evidence>
<dbReference type="RefSeq" id="WP_301197665.1">
    <property type="nucleotide sequence ID" value="NZ_JAPDPI010000002.1"/>
</dbReference>
<evidence type="ECO:0000259" key="2">
    <source>
        <dbReference type="Pfam" id="PF14340"/>
    </source>
</evidence>
<sequence length="153" mass="17084">MNVDKIVCPISGKRVSVNVPRLNALVVIGFTAAYLLSNEVWIIGFLVLDFTLRGCGLEKFSLVARLSNYMDKIVFPGNKNMIDVSPKIFAARLGLMVTFFVVAFHLMGIGQIAQILASMLVLFAFLECFLNFCVGCWVFTLFVKPFYSVEPLE</sequence>
<feature type="transmembrane region" description="Helical" evidence="1">
    <location>
        <begin position="115"/>
        <end position="143"/>
    </location>
</feature>
<dbReference type="Proteomes" id="UP001207408">
    <property type="component" value="Unassembled WGS sequence"/>
</dbReference>
<keyword evidence="1" id="KW-1133">Transmembrane helix</keyword>
<name>A0AAE3SIJ1_9BACT</name>
<keyword evidence="4" id="KW-1185">Reference proteome</keyword>
<keyword evidence="1" id="KW-0472">Membrane</keyword>
<accession>A0AAE3SIJ1</accession>
<keyword evidence="1" id="KW-0812">Transmembrane</keyword>
<feature type="transmembrane region" description="Helical" evidence="1">
    <location>
        <begin position="24"/>
        <end position="48"/>
    </location>
</feature>
<protein>
    <submittedName>
        <fullName evidence="3">DUF4395 domain-containing protein</fullName>
    </submittedName>
</protein>
<dbReference type="InterPro" id="IPR025508">
    <property type="entry name" value="DUF4395"/>
</dbReference>
<gene>
    <name evidence="3" type="ORF">OM074_02340</name>
</gene>
<organism evidence="3 4">
    <name type="scientific">Plebeiibacterium marinum</name>
    <dbReference type="NCBI Taxonomy" id="2992111"/>
    <lineage>
        <taxon>Bacteria</taxon>
        <taxon>Pseudomonadati</taxon>
        <taxon>Bacteroidota</taxon>
        <taxon>Bacteroidia</taxon>
        <taxon>Marinilabiliales</taxon>
        <taxon>Marinilabiliaceae</taxon>
        <taxon>Plebeiibacterium</taxon>
    </lineage>
</organism>
<evidence type="ECO:0000313" key="3">
    <source>
        <dbReference type="EMBL" id="MCW3804444.1"/>
    </source>
</evidence>
<dbReference type="EMBL" id="JAPDPI010000002">
    <property type="protein sequence ID" value="MCW3804444.1"/>
    <property type="molecule type" value="Genomic_DNA"/>
</dbReference>
<feature type="transmembrane region" description="Helical" evidence="1">
    <location>
        <begin position="89"/>
        <end position="109"/>
    </location>
</feature>
<comment type="caution">
    <text evidence="3">The sequence shown here is derived from an EMBL/GenBank/DDBJ whole genome shotgun (WGS) entry which is preliminary data.</text>
</comment>
<proteinExistence type="predicted"/>
<feature type="domain" description="DUF4395" evidence="2">
    <location>
        <begin position="17"/>
        <end position="143"/>
    </location>
</feature>
<reference evidence="3" key="1">
    <citation type="submission" date="2022-10" db="EMBL/GenBank/DDBJ databases">
        <authorList>
            <person name="Yu W.X."/>
        </authorList>
    </citation>
    <scope>NUCLEOTIDE SEQUENCE</scope>
    <source>
        <strain evidence="3">D04</strain>
    </source>
</reference>
<evidence type="ECO:0000256" key="1">
    <source>
        <dbReference type="SAM" id="Phobius"/>
    </source>
</evidence>
<dbReference type="Pfam" id="PF14340">
    <property type="entry name" value="DUF4395"/>
    <property type="match status" value="1"/>
</dbReference>